<evidence type="ECO:0000256" key="13">
    <source>
        <dbReference type="ARBA" id="ARBA00047899"/>
    </source>
</evidence>
<evidence type="ECO:0000256" key="10">
    <source>
        <dbReference type="ARBA" id="ARBA00023136"/>
    </source>
</evidence>
<dbReference type="SMART" id="SM00473">
    <property type="entry name" value="PAN_AP"/>
    <property type="match status" value="4"/>
</dbReference>
<feature type="binding site" evidence="15">
    <location>
        <position position="182"/>
    </location>
    <ligand>
        <name>ATP</name>
        <dbReference type="ChEBI" id="CHEBI:30616"/>
    </ligand>
</feature>
<dbReference type="InterPro" id="IPR011009">
    <property type="entry name" value="Kinase-like_dom_sf"/>
</dbReference>
<feature type="transmembrane region" description="Helical" evidence="16">
    <location>
        <begin position="934"/>
        <end position="957"/>
    </location>
</feature>
<dbReference type="CDD" id="cd14066">
    <property type="entry name" value="STKc_IRAK"/>
    <property type="match status" value="3"/>
</dbReference>
<dbReference type="PROSITE" id="PS50055">
    <property type="entry name" value="TYR_PHOSPHATASE_PTP"/>
    <property type="match status" value="1"/>
</dbReference>
<feature type="binding site" evidence="15">
    <location>
        <position position="1913"/>
    </location>
    <ligand>
        <name>ATP</name>
        <dbReference type="ChEBI" id="CHEBI:30616"/>
    </ligand>
</feature>
<evidence type="ECO:0000256" key="15">
    <source>
        <dbReference type="PROSITE-ProRule" id="PRU10141"/>
    </source>
</evidence>
<comment type="catalytic activity">
    <reaction evidence="14">
        <text>L-seryl-[protein] + ATP = O-phospho-L-seryl-[protein] + ADP + H(+)</text>
        <dbReference type="Rhea" id="RHEA:17989"/>
        <dbReference type="Rhea" id="RHEA-COMP:9863"/>
        <dbReference type="Rhea" id="RHEA-COMP:11604"/>
        <dbReference type="ChEBI" id="CHEBI:15378"/>
        <dbReference type="ChEBI" id="CHEBI:29999"/>
        <dbReference type="ChEBI" id="CHEBI:30616"/>
        <dbReference type="ChEBI" id="CHEBI:83421"/>
        <dbReference type="ChEBI" id="CHEBI:456216"/>
        <dbReference type="EC" id="2.7.11.1"/>
    </reaction>
</comment>
<feature type="transmembrane region" description="Helical" evidence="16">
    <location>
        <begin position="2164"/>
        <end position="2189"/>
    </location>
</feature>
<dbReference type="Gene3D" id="3.30.200.20">
    <property type="entry name" value="Phosphorylase Kinase, domain 1"/>
    <property type="match status" value="3"/>
</dbReference>
<reference evidence="22" key="2">
    <citation type="submission" date="2018-05" db="EMBL/GenBank/DDBJ databases">
        <title>OmerRS3 (Oryza meridionalis Reference Sequence Version 3).</title>
        <authorList>
            <person name="Zhang J."/>
            <person name="Kudrna D."/>
            <person name="Lee S."/>
            <person name="Talag J."/>
            <person name="Welchert J."/>
            <person name="Wing R.A."/>
        </authorList>
    </citation>
    <scope>NUCLEOTIDE SEQUENCE [LARGE SCALE GENOMIC DNA]</scope>
    <source>
        <strain evidence="22">cv. OR44</strain>
    </source>
</reference>
<dbReference type="InterPro" id="IPR016130">
    <property type="entry name" value="Tyr_Pase_AS"/>
</dbReference>
<dbReference type="Pfam" id="PF00069">
    <property type="entry name" value="Pkinase"/>
    <property type="match status" value="3"/>
</dbReference>
<keyword evidence="8 15" id="KW-0067">ATP-binding</keyword>
<evidence type="ECO:0000256" key="9">
    <source>
        <dbReference type="ARBA" id="ARBA00022989"/>
    </source>
</evidence>
<evidence type="ECO:0000256" key="4">
    <source>
        <dbReference type="ARBA" id="ARBA00022692"/>
    </source>
</evidence>
<dbReference type="Proteomes" id="UP000008021">
    <property type="component" value="Chromosome 5"/>
</dbReference>
<evidence type="ECO:0000259" key="18">
    <source>
        <dbReference type="PROSITE" id="PS50055"/>
    </source>
</evidence>
<dbReference type="SMART" id="SM00220">
    <property type="entry name" value="S_TKc"/>
    <property type="match status" value="3"/>
</dbReference>
<feature type="domain" description="Bulb-type lectin" evidence="20">
    <location>
        <begin position="2203"/>
        <end position="2340"/>
    </location>
</feature>
<dbReference type="FunFam" id="1.10.510.10:FF:000227">
    <property type="entry name" value="Serine/threonine-protein kinase"/>
    <property type="match status" value="3"/>
</dbReference>
<dbReference type="GO" id="GO:0051707">
    <property type="term" value="P:response to other organism"/>
    <property type="evidence" value="ECO:0007669"/>
    <property type="project" value="UniProtKB-ARBA"/>
</dbReference>
<evidence type="ECO:0000256" key="6">
    <source>
        <dbReference type="ARBA" id="ARBA00022741"/>
    </source>
</evidence>
<feature type="domain" description="Apple" evidence="21">
    <location>
        <begin position="3"/>
        <end position="81"/>
    </location>
</feature>
<dbReference type="Pfam" id="PF00954">
    <property type="entry name" value="S_locus_glycop"/>
    <property type="match status" value="3"/>
</dbReference>
<keyword evidence="7" id="KW-0418">Kinase</keyword>
<evidence type="ECO:0000256" key="14">
    <source>
        <dbReference type="ARBA" id="ARBA00048679"/>
    </source>
</evidence>
<dbReference type="EC" id="2.7.11.1" evidence="2"/>
<dbReference type="PROSITE" id="PS50948">
    <property type="entry name" value="PAN"/>
    <property type="match status" value="4"/>
</dbReference>
<dbReference type="SMART" id="SM00108">
    <property type="entry name" value="B_lectin"/>
    <property type="match status" value="3"/>
</dbReference>
<feature type="domain" description="Apple" evidence="21">
    <location>
        <begin position="2537"/>
        <end position="2621"/>
    </location>
</feature>
<dbReference type="FunFam" id="2.90.10.10:FF:000011">
    <property type="entry name" value="Serine/threonine-protein kinase"/>
    <property type="match status" value="3"/>
</dbReference>
<evidence type="ECO:0000256" key="16">
    <source>
        <dbReference type="SAM" id="Phobius"/>
    </source>
</evidence>
<dbReference type="PROSITE" id="PS00108">
    <property type="entry name" value="PROTEIN_KINASE_ST"/>
    <property type="match status" value="3"/>
</dbReference>
<keyword evidence="5" id="KW-0732">Signal</keyword>
<dbReference type="PROSITE" id="PS50011">
    <property type="entry name" value="PROTEIN_KINASE_DOM"/>
    <property type="match status" value="3"/>
</dbReference>
<keyword evidence="10 16" id="KW-0472">Membrane</keyword>
<dbReference type="CDD" id="cd00028">
    <property type="entry name" value="B_lectin"/>
    <property type="match status" value="3"/>
</dbReference>
<evidence type="ECO:0000256" key="8">
    <source>
        <dbReference type="ARBA" id="ARBA00022840"/>
    </source>
</evidence>
<dbReference type="CDD" id="cd01098">
    <property type="entry name" value="PAN_AP_plant"/>
    <property type="match status" value="4"/>
</dbReference>
<evidence type="ECO:0000256" key="3">
    <source>
        <dbReference type="ARBA" id="ARBA00022679"/>
    </source>
</evidence>
<dbReference type="HOGENOM" id="CLU_227611_0_0_1"/>
<dbReference type="Gene3D" id="2.90.10.10">
    <property type="entry name" value="Bulb-type lectin domain"/>
    <property type="match status" value="3"/>
</dbReference>
<comment type="catalytic activity">
    <reaction evidence="13">
        <text>L-threonyl-[protein] + ATP = O-phospho-L-threonyl-[protein] + ADP + H(+)</text>
        <dbReference type="Rhea" id="RHEA:46608"/>
        <dbReference type="Rhea" id="RHEA-COMP:11060"/>
        <dbReference type="Rhea" id="RHEA-COMP:11605"/>
        <dbReference type="ChEBI" id="CHEBI:15378"/>
        <dbReference type="ChEBI" id="CHEBI:30013"/>
        <dbReference type="ChEBI" id="CHEBI:30616"/>
        <dbReference type="ChEBI" id="CHEBI:61977"/>
        <dbReference type="ChEBI" id="CHEBI:456216"/>
        <dbReference type="EC" id="2.7.11.1"/>
    </reaction>
</comment>
<evidence type="ECO:0000259" key="20">
    <source>
        <dbReference type="PROSITE" id="PS50927"/>
    </source>
</evidence>
<evidence type="ECO:0000256" key="5">
    <source>
        <dbReference type="ARBA" id="ARBA00022729"/>
    </source>
</evidence>
<dbReference type="InterPro" id="IPR000242">
    <property type="entry name" value="PTP_cat"/>
</dbReference>
<feature type="domain" description="Protein kinase" evidence="17">
    <location>
        <begin position="153"/>
        <end position="428"/>
    </location>
</feature>
<dbReference type="Gene3D" id="3.90.190.10">
    <property type="entry name" value="Protein tyrosine phosphatase superfamily"/>
    <property type="match status" value="1"/>
</dbReference>
<protein>
    <recommendedName>
        <fullName evidence="2">non-specific serine/threonine protein kinase</fullName>
        <ecNumber evidence="2">2.7.11.1</ecNumber>
    </recommendedName>
</protein>
<dbReference type="InterPro" id="IPR003595">
    <property type="entry name" value="Tyr_Pase_cat"/>
</dbReference>
<feature type="transmembrane region" description="Helical" evidence="16">
    <location>
        <begin position="97"/>
        <end position="120"/>
    </location>
</feature>
<dbReference type="PANTHER" id="PTHR47974">
    <property type="entry name" value="OS07G0415500 PROTEIN"/>
    <property type="match status" value="1"/>
</dbReference>
<dbReference type="PROSITE" id="PS00383">
    <property type="entry name" value="TYR_PHOSPHATASE_1"/>
    <property type="match status" value="1"/>
</dbReference>
<name>A0A0E0DML9_9ORYZ</name>
<dbReference type="Pfam" id="PF08276">
    <property type="entry name" value="PAN_2"/>
    <property type="match status" value="4"/>
</dbReference>
<evidence type="ECO:0000259" key="17">
    <source>
        <dbReference type="PROSITE" id="PS50011"/>
    </source>
</evidence>
<dbReference type="eggNOG" id="ENOG502QUMK">
    <property type="taxonomic scope" value="Eukaryota"/>
</dbReference>
<feature type="domain" description="Bulb-type lectin" evidence="20">
    <location>
        <begin position="501"/>
        <end position="638"/>
    </location>
</feature>
<evidence type="ECO:0000256" key="1">
    <source>
        <dbReference type="ARBA" id="ARBA00004479"/>
    </source>
</evidence>
<dbReference type="SMART" id="SM00404">
    <property type="entry name" value="PTPc_motif"/>
    <property type="match status" value="1"/>
</dbReference>
<feature type="domain" description="Tyrosine specific protein phosphatases" evidence="19">
    <location>
        <begin position="1330"/>
        <end position="1405"/>
    </location>
</feature>
<dbReference type="GO" id="GO:0004725">
    <property type="term" value="F:protein tyrosine phosphatase activity"/>
    <property type="evidence" value="ECO:0007669"/>
    <property type="project" value="InterPro"/>
</dbReference>
<dbReference type="GO" id="GO:0048544">
    <property type="term" value="P:recognition of pollen"/>
    <property type="evidence" value="ECO:0007669"/>
    <property type="project" value="InterPro"/>
</dbReference>
<dbReference type="PANTHER" id="PTHR47974:SF19">
    <property type="entry name" value="RECEPTOR-LIKE SERINE_THREONINE-PROTEIN KINASE"/>
    <property type="match status" value="1"/>
</dbReference>
<feature type="transmembrane region" description="Helical" evidence="16">
    <location>
        <begin position="1880"/>
        <end position="1903"/>
    </location>
</feature>
<feature type="domain" description="Tyrosine-protein phosphatase" evidence="18">
    <location>
        <begin position="1226"/>
        <end position="1401"/>
    </location>
</feature>
<dbReference type="InterPro" id="IPR029021">
    <property type="entry name" value="Prot-tyrosine_phosphatase-like"/>
</dbReference>
<evidence type="ECO:0000256" key="2">
    <source>
        <dbReference type="ARBA" id="ARBA00012513"/>
    </source>
</evidence>
<keyword evidence="4 16" id="KW-0812">Transmembrane</keyword>
<dbReference type="Gramene" id="OMERI05G04540.1">
    <property type="protein sequence ID" value="OMERI05G04540.1"/>
    <property type="gene ID" value="OMERI05G04540"/>
</dbReference>
<dbReference type="InterPro" id="IPR000387">
    <property type="entry name" value="Tyr_Pase_dom"/>
</dbReference>
<dbReference type="InterPro" id="IPR000719">
    <property type="entry name" value="Prot_kinase_dom"/>
</dbReference>
<dbReference type="PROSITE" id="PS00107">
    <property type="entry name" value="PROTEIN_KINASE_ATP"/>
    <property type="match status" value="3"/>
</dbReference>
<feature type="domain" description="Bulb-type lectin" evidence="20">
    <location>
        <begin position="1447"/>
        <end position="1584"/>
    </location>
</feature>
<proteinExistence type="predicted"/>
<dbReference type="SUPFAM" id="SSF52799">
    <property type="entry name" value="(Phosphotyrosine protein) phosphatases II"/>
    <property type="match status" value="1"/>
</dbReference>
<dbReference type="PROSITE" id="PS50056">
    <property type="entry name" value="TYR_PHOSPHATASE_2"/>
    <property type="match status" value="1"/>
</dbReference>
<keyword evidence="23" id="KW-1185">Reference proteome</keyword>
<dbReference type="Gene3D" id="1.10.510.10">
    <property type="entry name" value="Transferase(Phosphotransferase) domain 1"/>
    <property type="match status" value="3"/>
</dbReference>
<dbReference type="PRINTS" id="PR00700">
    <property type="entry name" value="PRTYPHPHTASE"/>
</dbReference>
<dbReference type="GO" id="GO:0004674">
    <property type="term" value="F:protein serine/threonine kinase activity"/>
    <property type="evidence" value="ECO:0007669"/>
    <property type="project" value="UniProtKB-EC"/>
</dbReference>
<keyword evidence="9 16" id="KW-1133">Transmembrane helix</keyword>
<keyword evidence="11" id="KW-1015">Disulfide bond</keyword>
<feature type="binding site" evidence="15">
    <location>
        <position position="1013"/>
    </location>
    <ligand>
        <name>ATP</name>
        <dbReference type="ChEBI" id="CHEBI:30616"/>
    </ligand>
</feature>
<accession>A0A0E0DML9</accession>
<dbReference type="Pfam" id="PF01453">
    <property type="entry name" value="B_lectin"/>
    <property type="match status" value="3"/>
</dbReference>
<dbReference type="FunFam" id="3.30.200.20:FF:000250">
    <property type="entry name" value="Serine/threonine-protein kinase"/>
    <property type="match status" value="2"/>
</dbReference>
<dbReference type="InterPro" id="IPR000858">
    <property type="entry name" value="S_locus_glycoprot_dom"/>
</dbReference>
<keyword evidence="6 15" id="KW-0547">Nucleotide-binding</keyword>
<evidence type="ECO:0000256" key="7">
    <source>
        <dbReference type="ARBA" id="ARBA00022777"/>
    </source>
</evidence>
<evidence type="ECO:0000256" key="11">
    <source>
        <dbReference type="ARBA" id="ARBA00023157"/>
    </source>
</evidence>
<dbReference type="PROSITE" id="PS50927">
    <property type="entry name" value="BULB_LECTIN"/>
    <property type="match status" value="3"/>
</dbReference>
<dbReference type="SUPFAM" id="SSF56112">
    <property type="entry name" value="Protein kinase-like (PK-like)"/>
    <property type="match status" value="3"/>
</dbReference>
<feature type="domain" description="Protein kinase" evidence="17">
    <location>
        <begin position="1884"/>
        <end position="2163"/>
    </location>
</feature>
<organism evidence="22">
    <name type="scientific">Oryza meridionalis</name>
    <dbReference type="NCBI Taxonomy" id="40149"/>
    <lineage>
        <taxon>Eukaryota</taxon>
        <taxon>Viridiplantae</taxon>
        <taxon>Streptophyta</taxon>
        <taxon>Embryophyta</taxon>
        <taxon>Tracheophyta</taxon>
        <taxon>Spermatophyta</taxon>
        <taxon>Magnoliopsida</taxon>
        <taxon>Liliopsida</taxon>
        <taxon>Poales</taxon>
        <taxon>Poaceae</taxon>
        <taxon>BOP clade</taxon>
        <taxon>Oryzoideae</taxon>
        <taxon>Oryzeae</taxon>
        <taxon>Oryzinae</taxon>
        <taxon>Oryza</taxon>
    </lineage>
</organism>
<dbReference type="EnsemblPlants" id="OMERI05G04540.1">
    <property type="protein sequence ID" value="OMERI05G04540.1"/>
    <property type="gene ID" value="OMERI05G04540"/>
</dbReference>
<feature type="domain" description="Apple" evidence="21">
    <location>
        <begin position="1781"/>
        <end position="1865"/>
    </location>
</feature>
<dbReference type="InterPro" id="IPR008271">
    <property type="entry name" value="Ser/Thr_kinase_AS"/>
</dbReference>
<evidence type="ECO:0000259" key="19">
    <source>
        <dbReference type="PROSITE" id="PS50056"/>
    </source>
</evidence>
<evidence type="ECO:0000313" key="22">
    <source>
        <dbReference type="EnsemblPlants" id="OMERI05G04540.1"/>
    </source>
</evidence>
<reference evidence="22" key="1">
    <citation type="submission" date="2015-04" db="UniProtKB">
        <authorList>
            <consortium name="EnsemblPlants"/>
        </authorList>
    </citation>
    <scope>IDENTIFICATION</scope>
</reference>
<evidence type="ECO:0000259" key="21">
    <source>
        <dbReference type="PROSITE" id="PS50948"/>
    </source>
</evidence>
<dbReference type="InterPro" id="IPR036426">
    <property type="entry name" value="Bulb-type_lectin_dom_sf"/>
</dbReference>
<dbReference type="GO" id="GO:0005524">
    <property type="term" value="F:ATP binding"/>
    <property type="evidence" value="ECO:0007669"/>
    <property type="project" value="UniProtKB-UniRule"/>
</dbReference>
<dbReference type="STRING" id="40149.A0A0E0DML9"/>
<keyword evidence="12" id="KW-0675">Receptor</keyword>
<sequence>MTGSTDVFHAIARVTLPYNPQSVDYATTQSKCAEACLSHCSCNAYSYERSRCSIWHGDLLSVNMNDGIDNNSEDILYLRLAAKDLPGSAKNRTKPNVGVVTAATITSFGLVMLILLLLIWRNKFKCCATSLYGGQCSGGIVAFRYRELCHATNNFSKKLGGGGFGSVFKGVLNDSTTVAVKKLDGASQGEKQFRAEVSSIGLIQHINLVKLIGFCCKGNERLLVYEHMLNGSLDVHLFQSSSETILNWTTRYNIVLGVARGLSYLHQSCHNCIIHCDIKPENILLNASFVPKIADFGMATFVGRDFSRVLTTFRGTIGYLAPEWISGVAITPKVDVYSFGLVLLEILSGRRNTSRVYIANSNHVSYFPVHAITKLHEGDVRSLVDPKLHGDFSLEEAERVCKVACWCIQDNEFEQPTMNEVIRVLEALQELDVPPMPRLLAAITECSNVSQCDKQHTTHILCFNSIFLGLLFSMTPHQLYIILGLLLFSLHGAPPCSAAVNDTLATGESLTVSDKLVSRNGKFTLGFFQPSFVTNSGDITSPNWYVGIWFSNISAITTVWVANRDNPVTDLQLNQTRLELSNDGNLVISSNASIIWSSATVANTTTATTMNNTSVVLANNGNLMIIGSSSTSNVSWQSFDHPADVMLPGAKFGWNKVTGATIKYVSKKNLIDPGLGLYYFQLDNTGIVLARSNPDKTYWSWSSQQSSKAISLLNQMMSINPQTRGRINMTYVDNNEEEYYAYILSDESLYVYGVLDISGQLIINVWSQDTRSWQQVYTQPVSPCTAYATCGPFTICNGLANPVCSCMESFSQKSPQDWEVGNRTAGCFRNTPLDCGNTTSSTDVFQAIARVQLPSNTPQSVDNATTQSKCAQSCLSYCSCNAYSYENNRCSIWHGDLLSVNSNDGIDNSSEDVLYLRLSAKDVPSSRKNNRKTIIGVIVAACIVSFLVMLMMILLILRKKFLHASQLGGGIVAFRYSDLYHATKNFSEKLGGGGFGSVFKGVLSDSTTIAVKKLDGARQGEKQFRAEVSSIGLIQHINLVKLIGFCCKGDKRLLVYEHMSKATVLNWTTRYNLAIGVAKGLSYLHQSCKECIIHCDIKPENILLDASFTPKIADFGMAAFVGRNFSRVLTTFRGTVGYLAPEWISGVAITPKVDVYSFGMVLLEILSGKRNSQKVFTDDNSNQVALFPVMAISKLLEGDVRSLVDPELNGDFSLEEAERLCKVACWCIQDNEVDRPTMNEVVRVLKGLHNLDMPPMPRLLAALACDEYLPLRKQPEAYGKYNVKITNAKRDSHQLWLRDVMVQCNESSRVHSVRHIEYPDWPDHGVPTNTDAVRQIRKWLQNTPMEHPIVVHCSAGIGRTGAYITIHSTIERLLLGDKSSYHLDETVKTLRTQRVGMVQTEHTTHILCFNSIFLGLLFSMTPHQLYIILGLLLFSLHGAPPCSAAVNDTLATGESLTVSDKLVSRNGKFTLGFFQPSFVTNSGDITSPNWYVGIWFSNISAITTVWVANRDNPVTDLQLNQTRLELSNDGNLVISSNASIIWSSATVANTTTATTMNNTSVVLANNGNLMIIGSSSTSNVSWQSFDHPADVMLPGAKFGWNKVTGATIKYVSKKNLIDPGLGLYYFQLDNTGIVLARSNPDKTYWSWSSQQSSKAISLLNQMMSINPQTRGRINMTYVDNNEEEYYAYILSDESLYVYGVLDISGQLIINVWSQDTRSWQQVYTQPVSPCTAYATCGPFTICNGLANPVCSCMESFSQKSPQDWEVGNRTAGCFRNTPLDCGNTTSSTDVFQAIARVQLPSNTPQSVDNATTQSKCAQSCLSYCSCNAYSYENNRCSIWHGDLLSVNSNDGIDNSSEDVLYLRLSAKDVPSSRKNNRKTIIGVIVAACILGGGGFGSVFKGVLSDSTIIAVKKLDGACQGEKQFRAEVSSIGLIQHINLVKLIGFCCKGDKRLLVYEHMVNGSLDAHLFQSKATILNWTTRYNIAIGVARGLSYLHQSCKECIIHCDIKPENILLDASFTPKIADFGMAAFVGRNFSRVLTTFRGTIGYLAPEWISGVAITPKVDVYSFGMVLLEILSGKRNSQKVCTDDNSNQVAFFPVTAISKLLEGDVRSLVDPELNGNFSLEEAERLCKVACWCIQDNEVNRPTMSEVVRLSSTQHICILLLYFLRSIYFAMTPQLYIFLGLLLFSLHGTPPCSAAAVNDTLLAGESLAVSDKLVSRNGKFTLGFFQPSVVSKSGNITSPNWYVGIWFSNISEFTTVWVANRDNPVTDLQLNQTRLELSKDGILVISSNASIIWSSATVANTTTATTMNTTTVVLANNGNLMIIGSSSTSNVSWQSFEHPADVMLPGAKFGWNKVTGATIKYFSKKNLIDPGLGLYYFQLDNTGIVLARSNPAKTYWSWSSQQSSKAISLLNQLMSINPQTRGRINMTYVYNDEEEYYAYILLDDSLNVYGVLDISGQLIINVWSQDTRSWQQVYTQPISPCTAYATCGPFTICNSLAHPVCNCMESFSQTSPEDWEVGNRTAGCSRNTPLDCGNMTSSTDVFQAIARVLLPSNTPQRVDNATTQSKCAQTCLSYCSCNAYSYENNICSIWHGDLLSVNSNDGIDNSSEDVLYLRLSAKDVPSSRKNNRKTIIGVIVAACIVSFL</sequence>
<dbReference type="InterPro" id="IPR003609">
    <property type="entry name" value="Pan_app"/>
</dbReference>
<keyword evidence="3" id="KW-0808">Transferase</keyword>
<evidence type="ECO:0000256" key="12">
    <source>
        <dbReference type="ARBA" id="ARBA00023170"/>
    </source>
</evidence>
<feature type="domain" description="Protein kinase" evidence="17">
    <location>
        <begin position="984"/>
        <end position="1252"/>
    </location>
</feature>
<dbReference type="InterPro" id="IPR001480">
    <property type="entry name" value="Bulb-type_lectin_dom"/>
</dbReference>
<dbReference type="GO" id="GO:0016020">
    <property type="term" value="C:membrane"/>
    <property type="evidence" value="ECO:0007669"/>
    <property type="project" value="UniProtKB-SubCell"/>
</dbReference>
<dbReference type="SMART" id="SM00194">
    <property type="entry name" value="PTPc"/>
    <property type="match status" value="1"/>
</dbReference>
<dbReference type="InterPro" id="IPR017441">
    <property type="entry name" value="Protein_kinase_ATP_BS"/>
</dbReference>
<comment type="subcellular location">
    <subcellularLocation>
        <location evidence="1">Membrane</location>
        <topology evidence="1">Single-pass type I membrane protein</topology>
    </subcellularLocation>
</comment>
<evidence type="ECO:0000313" key="23">
    <source>
        <dbReference type="Proteomes" id="UP000008021"/>
    </source>
</evidence>
<feature type="domain" description="Apple" evidence="21">
    <location>
        <begin position="835"/>
        <end position="919"/>
    </location>
</feature>
<dbReference type="SUPFAM" id="SSF51110">
    <property type="entry name" value="alpha-D-mannose-specific plant lectins"/>
    <property type="match status" value="3"/>
</dbReference>
<dbReference type="Pfam" id="PF00102">
    <property type="entry name" value="Y_phosphatase"/>
    <property type="match status" value="1"/>
</dbReference>